<proteinExistence type="predicted"/>
<evidence type="ECO:0000313" key="2">
    <source>
        <dbReference type="Proteomes" id="UP000004169"/>
    </source>
</evidence>
<sequence>MARKPLREIPRSQQPLSFDSYALLYGRLDAAADRFADIGLNDLATEMEAVRDRLARAWAAITTAEREGR</sequence>
<name>H8FUW8_MAGML</name>
<dbReference type="EMBL" id="CAHP01000028">
    <property type="protein sequence ID" value="CCG42156.1"/>
    <property type="molecule type" value="Genomic_DNA"/>
</dbReference>
<dbReference type="STRING" id="1150626.PHAMO_340029"/>
<gene>
    <name evidence="1" type="ORF">PHAMO_340029</name>
</gene>
<dbReference type="Proteomes" id="UP000004169">
    <property type="component" value="Unassembled WGS sequence"/>
</dbReference>
<reference evidence="1 2" key="1">
    <citation type="journal article" date="2012" name="J. Bacteriol.">
        <title>Draft Genome Sequence of the Purple Photosynthetic Bacterium Phaeospirillum molischianum DSM120, a Particularly Versatile Bacterium.</title>
        <authorList>
            <person name="Duquesne K."/>
            <person name="Prima V."/>
            <person name="Ji B."/>
            <person name="Rouy Z."/>
            <person name="Medigue C."/>
            <person name="Talla E."/>
            <person name="Sturgis J.N."/>
        </authorList>
    </citation>
    <scope>NUCLEOTIDE SEQUENCE [LARGE SCALE GENOMIC DNA]</scope>
    <source>
        <strain evidence="2">DSM120</strain>
    </source>
</reference>
<dbReference type="RefSeq" id="WP_002729786.1">
    <property type="nucleotide sequence ID" value="NZ_CAHP01000028.1"/>
</dbReference>
<accession>H8FUW8</accession>
<evidence type="ECO:0000313" key="1">
    <source>
        <dbReference type="EMBL" id="CCG42156.1"/>
    </source>
</evidence>
<keyword evidence="2" id="KW-1185">Reference proteome</keyword>
<comment type="caution">
    <text evidence="1">The sequence shown here is derived from an EMBL/GenBank/DDBJ whole genome shotgun (WGS) entry which is preliminary data.</text>
</comment>
<dbReference type="AlphaFoldDB" id="H8FUW8"/>
<protein>
    <submittedName>
        <fullName evidence="1">Uncharacterized protein</fullName>
    </submittedName>
</protein>
<organism evidence="1 2">
    <name type="scientific">Magnetospirillum molischianum DSM 120</name>
    <dbReference type="NCBI Taxonomy" id="1150626"/>
    <lineage>
        <taxon>Bacteria</taxon>
        <taxon>Pseudomonadati</taxon>
        <taxon>Pseudomonadota</taxon>
        <taxon>Alphaproteobacteria</taxon>
        <taxon>Rhodospirillales</taxon>
        <taxon>Rhodospirillaceae</taxon>
        <taxon>Magnetospirillum</taxon>
    </lineage>
</organism>